<accession>A0ACC1T6A2</accession>
<keyword evidence="2" id="KW-1185">Reference proteome</keyword>
<proteinExistence type="predicted"/>
<organism evidence="1 2">
    <name type="scientific">Phlebia brevispora</name>
    <dbReference type="NCBI Taxonomy" id="194682"/>
    <lineage>
        <taxon>Eukaryota</taxon>
        <taxon>Fungi</taxon>
        <taxon>Dikarya</taxon>
        <taxon>Basidiomycota</taxon>
        <taxon>Agaricomycotina</taxon>
        <taxon>Agaricomycetes</taxon>
        <taxon>Polyporales</taxon>
        <taxon>Meruliaceae</taxon>
        <taxon>Phlebia</taxon>
    </lineage>
</organism>
<reference evidence="1" key="1">
    <citation type="submission" date="2022-07" db="EMBL/GenBank/DDBJ databases">
        <title>Genome Sequence of Phlebia brevispora.</title>
        <authorList>
            <person name="Buettner E."/>
        </authorList>
    </citation>
    <scope>NUCLEOTIDE SEQUENCE</scope>
    <source>
        <strain evidence="1">MPL23</strain>
    </source>
</reference>
<sequence>MTATPSLPANVAGFTPIPITYSANATHILYARAHRSNAQTKYHAKGKGKEVAFPEGRTLFLVNVPPDATEREITLLFKQSGTVERVVFDGDEDVEQMLEQEQELEDSGDEGVDAAEEEEMEDDDSDAGGHPRKKRKIAKDKARPAAPPVIPLPPRTTRILRRTGRTAHIIFLDASSVSRALTVPSKPKSWPVDASAPRRERPCGFLDTVI</sequence>
<gene>
    <name evidence="1" type="ORF">NM688_g3276</name>
</gene>
<evidence type="ECO:0000313" key="1">
    <source>
        <dbReference type="EMBL" id="KAJ3554099.1"/>
    </source>
</evidence>
<comment type="caution">
    <text evidence="1">The sequence shown here is derived from an EMBL/GenBank/DDBJ whole genome shotgun (WGS) entry which is preliminary data.</text>
</comment>
<name>A0ACC1T6A2_9APHY</name>
<evidence type="ECO:0000313" key="2">
    <source>
        <dbReference type="Proteomes" id="UP001148662"/>
    </source>
</evidence>
<dbReference type="EMBL" id="JANHOG010000464">
    <property type="protein sequence ID" value="KAJ3554099.1"/>
    <property type="molecule type" value="Genomic_DNA"/>
</dbReference>
<protein>
    <submittedName>
        <fullName evidence="1">Uncharacterized protein</fullName>
    </submittedName>
</protein>
<dbReference type="Proteomes" id="UP001148662">
    <property type="component" value="Unassembled WGS sequence"/>
</dbReference>